<dbReference type="PANTHER" id="PTHR43201">
    <property type="entry name" value="ACYL-COA SYNTHETASE"/>
    <property type="match status" value="1"/>
</dbReference>
<dbReference type="AlphaFoldDB" id="A0A1M4SBK9"/>
<dbReference type="Proteomes" id="UP000184295">
    <property type="component" value="Unassembled WGS sequence"/>
</dbReference>
<dbReference type="RefSeq" id="WP_084660041.1">
    <property type="nucleotide sequence ID" value="NZ_FQUL01000002.1"/>
</dbReference>
<dbReference type="InterPro" id="IPR025110">
    <property type="entry name" value="AMP-bd_C"/>
</dbReference>
<reference evidence="6" key="1">
    <citation type="submission" date="2016-11" db="EMBL/GenBank/DDBJ databases">
        <authorList>
            <person name="Varghese N."/>
            <person name="Submissions S."/>
        </authorList>
    </citation>
    <scope>NUCLEOTIDE SEQUENCE [LARGE SCALE GENOMIC DNA]</scope>
    <source>
        <strain evidence="6">DSM 19514</strain>
    </source>
</reference>
<dbReference type="GO" id="GO:0031956">
    <property type="term" value="F:medium-chain fatty acid-CoA ligase activity"/>
    <property type="evidence" value="ECO:0007669"/>
    <property type="project" value="TreeGrafter"/>
</dbReference>
<dbReference type="FunFam" id="3.30.300.30:FF:000008">
    <property type="entry name" value="2,3-dihydroxybenzoate-AMP ligase"/>
    <property type="match status" value="1"/>
</dbReference>
<dbReference type="PANTHER" id="PTHR43201:SF5">
    <property type="entry name" value="MEDIUM-CHAIN ACYL-COA LIGASE ACSF2, MITOCHONDRIAL"/>
    <property type="match status" value="1"/>
</dbReference>
<keyword evidence="6" id="KW-1185">Reference proteome</keyword>
<dbReference type="InterPro" id="IPR000873">
    <property type="entry name" value="AMP-dep_synth/lig_dom"/>
</dbReference>
<dbReference type="OrthoDB" id="9803968at2"/>
<dbReference type="SUPFAM" id="SSF56801">
    <property type="entry name" value="Acetyl-CoA synthetase-like"/>
    <property type="match status" value="1"/>
</dbReference>
<dbReference type="Gene3D" id="2.30.38.10">
    <property type="entry name" value="Luciferase, Domain 3"/>
    <property type="match status" value="1"/>
</dbReference>
<dbReference type="GO" id="GO:0006631">
    <property type="term" value="P:fatty acid metabolic process"/>
    <property type="evidence" value="ECO:0007669"/>
    <property type="project" value="TreeGrafter"/>
</dbReference>
<evidence type="ECO:0000259" key="3">
    <source>
        <dbReference type="Pfam" id="PF00501"/>
    </source>
</evidence>
<dbReference type="STRING" id="1121881.SAMN02745225_00189"/>
<evidence type="ECO:0000313" key="6">
    <source>
        <dbReference type="Proteomes" id="UP000184295"/>
    </source>
</evidence>
<feature type="domain" description="AMP-binding enzyme C-terminal" evidence="4">
    <location>
        <begin position="466"/>
        <end position="533"/>
    </location>
</feature>
<feature type="domain" description="AMP-dependent synthetase/ligase" evidence="3">
    <location>
        <begin position="47"/>
        <end position="416"/>
    </location>
</feature>
<name>A0A1M4SBK9_9ACTN</name>
<proteinExistence type="inferred from homology"/>
<dbReference type="Gene3D" id="3.30.300.30">
    <property type="match status" value="1"/>
</dbReference>
<dbReference type="Pfam" id="PF00501">
    <property type="entry name" value="AMP-binding"/>
    <property type="match status" value="1"/>
</dbReference>
<dbReference type="EMBL" id="FQUL01000002">
    <property type="protein sequence ID" value="SHE29586.1"/>
    <property type="molecule type" value="Genomic_DNA"/>
</dbReference>
<gene>
    <name evidence="5" type="ORF">SAMN02745225_00189</name>
</gene>
<dbReference type="Gene3D" id="3.40.50.980">
    <property type="match status" value="2"/>
</dbReference>
<accession>A0A1M4SBK9</accession>
<dbReference type="Pfam" id="PF13193">
    <property type="entry name" value="AMP-binding_C"/>
    <property type="match status" value="1"/>
</dbReference>
<keyword evidence="2" id="KW-0436">Ligase</keyword>
<dbReference type="InterPro" id="IPR020845">
    <property type="entry name" value="AMP-binding_CS"/>
</dbReference>
<dbReference type="PROSITE" id="PS00455">
    <property type="entry name" value="AMP_BINDING"/>
    <property type="match status" value="1"/>
</dbReference>
<evidence type="ECO:0000313" key="5">
    <source>
        <dbReference type="EMBL" id="SHE29586.1"/>
    </source>
</evidence>
<evidence type="ECO:0000256" key="2">
    <source>
        <dbReference type="ARBA" id="ARBA00022598"/>
    </source>
</evidence>
<evidence type="ECO:0000259" key="4">
    <source>
        <dbReference type="Pfam" id="PF13193"/>
    </source>
</evidence>
<sequence length="561" mass="61403">MSSYSEVVEQLTAPGQRFELTTATVRGRVMTVFKNTPTSLNQLLEMARGYAGAPFLEYKYRSLSFEDVFRLSDTLATSLAKNFDVRPGDRVAIAMRNLPEWVICFKAIVSLGCVVVPLNAWWTAEELTYGLKDSGAKVVICDTERARRVIGGLQPLSELQVIAVPDDGSIPEGAIDFSDVTEGPIDLQSTEVGIDDDVTILYTSGTTGKPKGAVSTNRSTVSALLGFALRNSVNEALYPSKDQPSTPKSVLIGVPMFHITGCIVMLTSFITGARLSLMHHWDPADALEMIERNKITNFVGVPTMSWDILEAAKYSTYDISSLESIGGGGSPVPPKLVDRLSGELRTATPGFGYGLTETNAFGPGIAGEELRHKPSSAGRSLPIMEVKIVSPQGETLPPGTSGEICFYGAPVVRGYWNKEAETESSFPQGWLRTGDVGYLDEDGYLYLEDRIKDVIIRGGENVYSIEVEGAIYEHRAVNEVAVFGVPDERLGERVAAWISVKNGETLSEEEISEFLKTRLAYFKVPEFYLFSKEPLIRGATGKIQKRELKARFIEQKGLETS</sequence>
<evidence type="ECO:0000256" key="1">
    <source>
        <dbReference type="ARBA" id="ARBA00006432"/>
    </source>
</evidence>
<comment type="similarity">
    <text evidence="1">Belongs to the ATP-dependent AMP-binding enzyme family.</text>
</comment>
<protein>
    <submittedName>
        <fullName evidence="5">Long-chain acyl-CoA synthetase</fullName>
    </submittedName>
</protein>
<organism evidence="5 6">
    <name type="scientific">Ferrithrix thermotolerans DSM 19514</name>
    <dbReference type="NCBI Taxonomy" id="1121881"/>
    <lineage>
        <taxon>Bacteria</taxon>
        <taxon>Bacillati</taxon>
        <taxon>Actinomycetota</taxon>
        <taxon>Acidimicrobiia</taxon>
        <taxon>Acidimicrobiales</taxon>
        <taxon>Acidimicrobiaceae</taxon>
        <taxon>Ferrithrix</taxon>
    </lineage>
</organism>
<dbReference type="InterPro" id="IPR045851">
    <property type="entry name" value="AMP-bd_C_sf"/>
</dbReference>